<dbReference type="InterPro" id="IPR016186">
    <property type="entry name" value="C-type_lectin-like/link_sf"/>
</dbReference>
<comment type="caution">
    <text evidence="2">The sequence shown here is derived from an EMBL/GenBank/DDBJ whole genome shotgun (WGS) entry which is preliminary data.</text>
</comment>
<dbReference type="AlphaFoldDB" id="A0A433U7T8"/>
<accession>A0A433U7T8</accession>
<proteinExistence type="predicted"/>
<dbReference type="Proteomes" id="UP000271974">
    <property type="component" value="Unassembled WGS sequence"/>
</dbReference>
<evidence type="ECO:0000259" key="1">
    <source>
        <dbReference type="PROSITE" id="PS50041"/>
    </source>
</evidence>
<evidence type="ECO:0000313" key="3">
    <source>
        <dbReference type="Proteomes" id="UP000271974"/>
    </source>
</evidence>
<dbReference type="PANTHER" id="PTHR22801">
    <property type="entry name" value="LITHOSTATHINE"/>
    <property type="match status" value="1"/>
</dbReference>
<dbReference type="InterPro" id="IPR016187">
    <property type="entry name" value="CTDL_fold"/>
</dbReference>
<dbReference type="Gene3D" id="3.10.100.10">
    <property type="entry name" value="Mannose-Binding Protein A, subunit A"/>
    <property type="match status" value="1"/>
</dbReference>
<dbReference type="SMART" id="SM00034">
    <property type="entry name" value="CLECT"/>
    <property type="match status" value="1"/>
</dbReference>
<dbReference type="EMBL" id="RQTK01000046">
    <property type="protein sequence ID" value="RUS89871.1"/>
    <property type="molecule type" value="Genomic_DNA"/>
</dbReference>
<dbReference type="InterPro" id="IPR001304">
    <property type="entry name" value="C-type_lectin-like"/>
</dbReference>
<protein>
    <recommendedName>
        <fullName evidence="1">C-type lectin domain-containing protein</fullName>
    </recommendedName>
</protein>
<dbReference type="PANTHER" id="PTHR22801:SF63">
    <property type="entry name" value="C-TYPE LECTIN DOMAIN-CONTAINING PROTEIN"/>
    <property type="match status" value="1"/>
</dbReference>
<evidence type="ECO:0000313" key="2">
    <source>
        <dbReference type="EMBL" id="RUS89871.1"/>
    </source>
</evidence>
<dbReference type="OrthoDB" id="418245at2759"/>
<feature type="domain" description="C-type lectin" evidence="1">
    <location>
        <begin position="106"/>
        <end position="222"/>
    </location>
</feature>
<organism evidence="2 3">
    <name type="scientific">Elysia chlorotica</name>
    <name type="common">Eastern emerald elysia</name>
    <name type="synonym">Sea slug</name>
    <dbReference type="NCBI Taxonomy" id="188477"/>
    <lineage>
        <taxon>Eukaryota</taxon>
        <taxon>Metazoa</taxon>
        <taxon>Spiralia</taxon>
        <taxon>Lophotrochozoa</taxon>
        <taxon>Mollusca</taxon>
        <taxon>Gastropoda</taxon>
        <taxon>Heterobranchia</taxon>
        <taxon>Euthyneura</taxon>
        <taxon>Panpulmonata</taxon>
        <taxon>Sacoglossa</taxon>
        <taxon>Placobranchoidea</taxon>
        <taxon>Plakobranchidae</taxon>
        <taxon>Elysia</taxon>
    </lineage>
</organism>
<sequence>MKFKAVASTTRGSEKLGPAWFDHSLPGCGTKCKASPNDPPVGEKVYVWKPMPDVMYNSQSGLCTPGSFLQSGTFGTALAPSSTEGDLFVPSSCDTSDGFTYVTSGAQYACLMVSYTPMHYFSARDFCLSFGAHLYVGRSMAKLNLLPHGTRFFIGLTDIATEGRFVWQDTGYAITATFKKQIFNADEPNNKAGEDCVSIIAGGSHANGIDIYCGSEKSAVACERPFLK</sequence>
<gene>
    <name evidence="2" type="ORF">EGW08_002401</name>
</gene>
<name>A0A433U7T8_ELYCH</name>
<dbReference type="PROSITE" id="PS50041">
    <property type="entry name" value="C_TYPE_LECTIN_2"/>
    <property type="match status" value="1"/>
</dbReference>
<dbReference type="InterPro" id="IPR050801">
    <property type="entry name" value="Ca-Dep_Lectins_ImmuneDev"/>
</dbReference>
<dbReference type="SUPFAM" id="SSF56436">
    <property type="entry name" value="C-type lectin-like"/>
    <property type="match status" value="1"/>
</dbReference>
<dbReference type="Pfam" id="PF00059">
    <property type="entry name" value="Lectin_C"/>
    <property type="match status" value="1"/>
</dbReference>
<keyword evidence="3" id="KW-1185">Reference proteome</keyword>
<reference evidence="2 3" key="1">
    <citation type="submission" date="2019-01" db="EMBL/GenBank/DDBJ databases">
        <title>A draft genome assembly of the solar-powered sea slug Elysia chlorotica.</title>
        <authorList>
            <person name="Cai H."/>
            <person name="Li Q."/>
            <person name="Fang X."/>
            <person name="Li J."/>
            <person name="Curtis N.E."/>
            <person name="Altenburger A."/>
            <person name="Shibata T."/>
            <person name="Feng M."/>
            <person name="Maeda T."/>
            <person name="Schwartz J.A."/>
            <person name="Shigenobu S."/>
            <person name="Lundholm N."/>
            <person name="Nishiyama T."/>
            <person name="Yang H."/>
            <person name="Hasebe M."/>
            <person name="Li S."/>
            <person name="Pierce S.K."/>
            <person name="Wang J."/>
        </authorList>
    </citation>
    <scope>NUCLEOTIDE SEQUENCE [LARGE SCALE GENOMIC DNA]</scope>
    <source>
        <strain evidence="2">EC2010</strain>
        <tissue evidence="2">Whole organism of an adult</tissue>
    </source>
</reference>